<evidence type="ECO:0000313" key="5">
    <source>
        <dbReference type="Proteomes" id="UP000246894"/>
    </source>
</evidence>
<dbReference type="EC" id="6.3.5.13" evidence="2"/>
<dbReference type="PANTHER" id="PTHR21343:SF9">
    <property type="entry name" value="LIPID II ISOGLUTAMINYL SYNTHASE (GLUTAMINE-HYDROLYZING) SUBUNIT GATD"/>
    <property type="match status" value="1"/>
</dbReference>
<evidence type="ECO:0000256" key="2">
    <source>
        <dbReference type="HAMAP-Rule" id="MF_02213"/>
    </source>
</evidence>
<sequence length="241" mass="24675">MSKTVKIASIYPTLLGTYGDGGNVAALRHIAALHGITVSVDEVSPGQKVPANADIYVLGGGEDTAQSAAAAALHASGALAEGVKNGAAVLSICAGYQILGHTFLDAEGKPSSGLGLLDVTTDRLEKRAVGELVAHPLSTGPSGISAVLTGYENHGGFTHLGSGVEPFASVTSGIGNGDGTTEGAINGRVIGTYLHGPCLVRNPQVAEQLLSWAVDCKLEHIVEAEVEALRRERLDFVSKSR</sequence>
<dbReference type="PANTHER" id="PTHR21343">
    <property type="entry name" value="DETHIOBIOTIN SYNTHETASE"/>
    <property type="match status" value="1"/>
</dbReference>
<dbReference type="GO" id="GO:0009252">
    <property type="term" value="P:peptidoglycan biosynthetic process"/>
    <property type="evidence" value="ECO:0007669"/>
    <property type="project" value="UniProtKB-UniRule"/>
</dbReference>
<keyword evidence="1 2" id="KW-0315">Glutamine amidotransferase</keyword>
<comment type="catalytic activity">
    <reaction evidence="2">
        <text>L-glutamine + H2O = L-glutamate + NH4(+)</text>
        <dbReference type="Rhea" id="RHEA:15889"/>
        <dbReference type="ChEBI" id="CHEBI:15377"/>
        <dbReference type="ChEBI" id="CHEBI:28938"/>
        <dbReference type="ChEBI" id="CHEBI:29985"/>
        <dbReference type="ChEBI" id="CHEBI:58359"/>
        <dbReference type="EC" id="3.5.1.2"/>
    </reaction>
</comment>
<dbReference type="GO" id="GO:0140282">
    <property type="term" value="F:carbon-nitrogen ligase activity on lipid II"/>
    <property type="evidence" value="ECO:0007669"/>
    <property type="project" value="UniProtKB-UniRule"/>
</dbReference>
<comment type="function">
    <text evidence="2">The lipid II isoglutaminyl synthase complex catalyzes the formation of alpha-D-isoglutamine in the cell wall lipid II stem peptide. The GatD subunit catalyzes the hydrolysis of glutamine to glutamate and ammonia. The resulting ammonia molecule is channeled to the active site of MurT.</text>
</comment>
<dbReference type="InterPro" id="IPR011698">
    <property type="entry name" value="GATase_3"/>
</dbReference>
<comment type="similarity">
    <text evidence="2">Belongs to the CobB/CobQ family. GatD subfamily.</text>
</comment>
<feature type="binding site" evidence="2">
    <location>
        <position position="127"/>
    </location>
    <ligand>
        <name>substrate</name>
    </ligand>
</feature>
<dbReference type="InterPro" id="IPR033949">
    <property type="entry name" value="CobQ_GATase1"/>
</dbReference>
<dbReference type="KEGG" id="aum:AURMO_00062"/>
<dbReference type="UniPathway" id="UPA00219"/>
<dbReference type="HAMAP" id="MF_02213">
    <property type="entry name" value="Lipid_II_synth_GatD"/>
    <property type="match status" value="1"/>
</dbReference>
<dbReference type="AlphaFoldDB" id="A0A2Z3RUZ9"/>
<dbReference type="InterPro" id="IPR029062">
    <property type="entry name" value="Class_I_gatase-like"/>
</dbReference>
<dbReference type="GO" id="GO:0009236">
    <property type="term" value="P:cobalamin biosynthetic process"/>
    <property type="evidence" value="ECO:0007669"/>
    <property type="project" value="InterPro"/>
</dbReference>
<evidence type="ECO:0000256" key="1">
    <source>
        <dbReference type="ARBA" id="ARBA00022962"/>
    </source>
</evidence>
<reference evidence="4 5" key="1">
    <citation type="submission" date="2017-10" db="EMBL/GenBank/DDBJ databases">
        <title>Genome of an Actinobacterium that displays light-enhanced growth.</title>
        <authorList>
            <person name="Maresca J.A."/>
            <person name="Hempel P."/>
            <person name="Shevchenko O."/>
            <person name="Miller K.J."/>
            <person name="Hahn M.W."/>
        </authorList>
    </citation>
    <scope>NUCLEOTIDE SEQUENCE [LARGE SCALE GENOMIC DNA]</scope>
    <source>
        <strain evidence="4 5">MWH-Mo1</strain>
    </source>
</reference>
<evidence type="ECO:0000313" key="4">
    <source>
        <dbReference type="EMBL" id="AWR20687.1"/>
    </source>
</evidence>
<protein>
    <recommendedName>
        <fullName evidence="2">Lipid II isoglutaminyl synthase (glutamine-hydrolyzing) subunit GatD</fullName>
        <ecNumber evidence="2">6.3.5.13</ecNumber>
    </recommendedName>
    <alternativeName>
        <fullName evidence="2">Lipid II isoglutaminyl synthase glutaminase subunit</fullName>
        <ecNumber evidence="2">3.5.1.2</ecNumber>
    </alternativeName>
</protein>
<comment type="subunit">
    <text evidence="2">Forms a heterodimer with MurT.</text>
</comment>
<keyword evidence="2" id="KW-0378">Hydrolase</keyword>
<dbReference type="EC" id="3.5.1.2" evidence="2"/>
<dbReference type="GO" id="GO:0004359">
    <property type="term" value="F:glutaminase activity"/>
    <property type="evidence" value="ECO:0007669"/>
    <property type="project" value="UniProtKB-UniRule"/>
</dbReference>
<feature type="domain" description="CobB/CobQ-like glutamine amidotransferase" evidence="3">
    <location>
        <begin position="6"/>
        <end position="202"/>
    </location>
</feature>
<dbReference type="PROSITE" id="PS51274">
    <property type="entry name" value="GATASE_COBBQ"/>
    <property type="match status" value="1"/>
</dbReference>
<dbReference type="Gene3D" id="3.40.50.880">
    <property type="match status" value="1"/>
</dbReference>
<keyword evidence="2" id="KW-0573">Peptidoglycan synthesis</keyword>
<name>A0A2Z3RUZ9_9MICO</name>
<dbReference type="InterPro" id="IPR043702">
    <property type="entry name" value="Lipid_II_synth_GatD"/>
</dbReference>
<organism evidence="4 5">
    <name type="scientific">Aurantimicrobium photophilum</name>
    <dbReference type="NCBI Taxonomy" id="1987356"/>
    <lineage>
        <taxon>Bacteria</taxon>
        <taxon>Bacillati</taxon>
        <taxon>Actinomycetota</taxon>
        <taxon>Actinomycetes</taxon>
        <taxon>Micrococcales</taxon>
        <taxon>Microbacteriaceae</taxon>
        <taxon>Aurantimicrobium</taxon>
    </lineage>
</organism>
<keyword evidence="2" id="KW-0961">Cell wall biogenesis/degradation</keyword>
<keyword evidence="2" id="KW-0436">Ligase</keyword>
<dbReference type="GO" id="GO:0008360">
    <property type="term" value="P:regulation of cell shape"/>
    <property type="evidence" value="ECO:0007669"/>
    <property type="project" value="UniProtKB-KW"/>
</dbReference>
<dbReference type="Pfam" id="PF07685">
    <property type="entry name" value="GATase_3"/>
    <property type="match status" value="1"/>
</dbReference>
<comment type="pathway">
    <text evidence="2">Cell wall biogenesis; peptidoglycan biosynthesis.</text>
</comment>
<proteinExistence type="inferred from homology"/>
<dbReference type="GO" id="GO:0071555">
    <property type="term" value="P:cell wall organization"/>
    <property type="evidence" value="ECO:0007669"/>
    <property type="project" value="UniProtKB-KW"/>
</dbReference>
<dbReference type="SUPFAM" id="SSF52317">
    <property type="entry name" value="Class I glutamine amidotransferase-like"/>
    <property type="match status" value="1"/>
</dbReference>
<evidence type="ECO:0000259" key="3">
    <source>
        <dbReference type="Pfam" id="PF07685"/>
    </source>
</evidence>
<keyword evidence="2" id="KW-0133">Cell shape</keyword>
<gene>
    <name evidence="2" type="primary">gatD</name>
    <name evidence="4" type="ORF">AURMO_00062</name>
</gene>
<dbReference type="OrthoDB" id="9782045at2"/>
<accession>A0A2Z3RUZ9</accession>
<keyword evidence="5" id="KW-1185">Reference proteome</keyword>
<dbReference type="RefSeq" id="WP_110232622.1">
    <property type="nucleotide sequence ID" value="NZ_CP023994.1"/>
</dbReference>
<comment type="catalytic activity">
    <reaction evidence="2">
        <text>beta-D-GlcNAc-(1-&gt;4)-Mur2Ac(oyl-L-Ala-gamma-D-Glu-L-Lys-D-Ala-D-Ala)-di-trans,octa-cis-undecaprenyl diphosphate + L-glutamine + ATP + H2O = beta-D-GlcNAc-(1-&gt;4)-Mur2Ac(oyl-L-Ala-D-isoglutaminyl-L-Lys-D-Ala-D-Ala)-di-trans,octa-cis-undecaprenyl diphosphate + L-glutamate + ADP + phosphate + H(+)</text>
        <dbReference type="Rhea" id="RHEA:57928"/>
        <dbReference type="ChEBI" id="CHEBI:15377"/>
        <dbReference type="ChEBI" id="CHEBI:15378"/>
        <dbReference type="ChEBI" id="CHEBI:29985"/>
        <dbReference type="ChEBI" id="CHEBI:30616"/>
        <dbReference type="ChEBI" id="CHEBI:43474"/>
        <dbReference type="ChEBI" id="CHEBI:58359"/>
        <dbReference type="ChEBI" id="CHEBI:60033"/>
        <dbReference type="ChEBI" id="CHEBI:62233"/>
        <dbReference type="ChEBI" id="CHEBI:456216"/>
        <dbReference type="EC" id="6.3.5.13"/>
    </reaction>
</comment>
<dbReference type="CDD" id="cd01750">
    <property type="entry name" value="GATase1_CobQ"/>
    <property type="match status" value="1"/>
</dbReference>
<dbReference type="EMBL" id="CP023994">
    <property type="protein sequence ID" value="AWR20687.1"/>
    <property type="molecule type" value="Genomic_DNA"/>
</dbReference>
<feature type="active site" evidence="2">
    <location>
        <position position="195"/>
    </location>
</feature>
<feature type="active site" description="Nucleophile" evidence="2">
    <location>
        <position position="93"/>
    </location>
</feature>
<dbReference type="Proteomes" id="UP000246894">
    <property type="component" value="Chromosome"/>
</dbReference>